<dbReference type="AlphaFoldDB" id="A0AB39RVE3"/>
<dbReference type="EMBL" id="CP163443">
    <property type="protein sequence ID" value="XDQ58676.1"/>
    <property type="molecule type" value="Genomic_DNA"/>
</dbReference>
<feature type="region of interest" description="Disordered" evidence="1">
    <location>
        <begin position="24"/>
        <end position="58"/>
    </location>
</feature>
<dbReference type="RefSeq" id="WP_369251753.1">
    <property type="nucleotide sequence ID" value="NZ_CP163443.1"/>
</dbReference>
<feature type="compositionally biased region" description="Low complexity" evidence="1">
    <location>
        <begin position="24"/>
        <end position="33"/>
    </location>
</feature>
<evidence type="ECO:0000313" key="2">
    <source>
        <dbReference type="EMBL" id="XDQ58676.1"/>
    </source>
</evidence>
<accession>A0AB39RVE3</accession>
<proteinExistence type="predicted"/>
<protein>
    <submittedName>
        <fullName evidence="2">Uncharacterized protein</fullName>
    </submittedName>
</protein>
<evidence type="ECO:0000256" key="1">
    <source>
        <dbReference type="SAM" id="MobiDB-lite"/>
    </source>
</evidence>
<name>A0AB39RVE3_9ACTN</name>
<reference evidence="2" key="1">
    <citation type="submission" date="2024-07" db="EMBL/GenBank/DDBJ databases">
        <authorList>
            <person name="Yu S.T."/>
        </authorList>
    </citation>
    <scope>NUCLEOTIDE SEQUENCE</scope>
    <source>
        <strain evidence="2">R41</strain>
    </source>
</reference>
<organism evidence="2">
    <name type="scientific">Streptomyces sp. R41</name>
    <dbReference type="NCBI Taxonomy" id="3238632"/>
    <lineage>
        <taxon>Bacteria</taxon>
        <taxon>Bacillati</taxon>
        <taxon>Actinomycetota</taxon>
        <taxon>Actinomycetes</taxon>
        <taxon>Kitasatosporales</taxon>
        <taxon>Streptomycetaceae</taxon>
        <taxon>Streptomyces</taxon>
    </lineage>
</organism>
<sequence>MPPTAIGWSVCTYLPPRSQEATAAMRQAAMAGADWERDGPRPTSGGCKRNVPAIKATSPTPDLDFDFAGSMWPGAPRHPAVVREEPRSYVVSTYREIVDLVPPPAAHSPRAHVVGGGGLTP</sequence>
<gene>
    <name evidence="2" type="ORF">AB5J53_47130</name>
</gene>